<dbReference type="RefSeq" id="WP_062956490.1">
    <property type="nucleotide sequence ID" value="NZ_JPWB01000001.1"/>
</dbReference>
<feature type="domain" description="NAD-dependent epimerase/dehydratase" evidence="3">
    <location>
        <begin position="3"/>
        <end position="291"/>
    </location>
</feature>
<gene>
    <name evidence="4" type="ORF">TH6_02100</name>
</gene>
<evidence type="ECO:0000256" key="2">
    <source>
        <dbReference type="ARBA" id="ARBA00007637"/>
    </source>
</evidence>
<evidence type="ECO:0000313" key="4">
    <source>
        <dbReference type="EMBL" id="RCK25428.1"/>
    </source>
</evidence>
<name>A0A367VJM3_9PROT</name>
<evidence type="ECO:0000259" key="3">
    <source>
        <dbReference type="Pfam" id="PF01370"/>
    </source>
</evidence>
<organism evidence="4 5">
    <name type="scientific">Thalassospira profundimaris</name>
    <dbReference type="NCBI Taxonomy" id="502049"/>
    <lineage>
        <taxon>Bacteria</taxon>
        <taxon>Pseudomonadati</taxon>
        <taxon>Pseudomonadota</taxon>
        <taxon>Alphaproteobacteria</taxon>
        <taxon>Rhodospirillales</taxon>
        <taxon>Thalassospiraceae</taxon>
        <taxon>Thalassospira</taxon>
    </lineage>
</organism>
<dbReference type="PANTHER" id="PTHR43000">
    <property type="entry name" value="DTDP-D-GLUCOSE 4,6-DEHYDRATASE-RELATED"/>
    <property type="match status" value="1"/>
</dbReference>
<dbReference type="InterPro" id="IPR036291">
    <property type="entry name" value="NAD(P)-bd_dom_sf"/>
</dbReference>
<dbReference type="Proteomes" id="UP000253061">
    <property type="component" value="Unassembled WGS sequence"/>
</dbReference>
<dbReference type="Gene3D" id="3.40.50.720">
    <property type="entry name" value="NAD(P)-binding Rossmann-like Domain"/>
    <property type="match status" value="1"/>
</dbReference>
<reference evidence="4 5" key="1">
    <citation type="submission" date="2014-07" db="EMBL/GenBank/DDBJ databases">
        <title>Draft genome sequence of Thalassospira profundimaris R8-17.</title>
        <authorList>
            <person name="Lai Q."/>
            <person name="Shao Z."/>
        </authorList>
    </citation>
    <scope>NUCLEOTIDE SEQUENCE [LARGE SCALE GENOMIC DNA]</scope>
    <source>
        <strain evidence="4 5">R8-17</strain>
    </source>
</reference>
<evidence type="ECO:0000256" key="1">
    <source>
        <dbReference type="ARBA" id="ARBA00005125"/>
    </source>
</evidence>
<dbReference type="SUPFAM" id="SSF51735">
    <property type="entry name" value="NAD(P)-binding Rossmann-fold domains"/>
    <property type="match status" value="1"/>
</dbReference>
<evidence type="ECO:0000313" key="5">
    <source>
        <dbReference type="Proteomes" id="UP000253061"/>
    </source>
</evidence>
<dbReference type="AlphaFoldDB" id="A0A367VJM3"/>
<dbReference type="Gene3D" id="3.90.25.10">
    <property type="entry name" value="UDP-galactose 4-epimerase, domain 1"/>
    <property type="match status" value="1"/>
</dbReference>
<proteinExistence type="inferred from homology"/>
<accession>A0A367VJM3</accession>
<dbReference type="InterPro" id="IPR001509">
    <property type="entry name" value="Epimerase_deHydtase"/>
</dbReference>
<dbReference type="Pfam" id="PF01370">
    <property type="entry name" value="Epimerase"/>
    <property type="match status" value="1"/>
</dbReference>
<dbReference type="EMBL" id="JPWB01000001">
    <property type="protein sequence ID" value="RCK25428.1"/>
    <property type="molecule type" value="Genomic_DNA"/>
</dbReference>
<protein>
    <submittedName>
        <fullName evidence="4">NAD-dependent dehydratase</fullName>
    </submittedName>
</protein>
<sequence>MRVLILGGDGYLGWPTAMHFSQRGDDVCVVDNFAKRQWELEEGIEPLWDVSTLHRRVKVWKEVSGKSIEVKIGDLCNHRFVYAVFEQFKPDAIIHYGEQPSAPYSMQSRETAVYSQHNNVVGTLNVMFAMQKYVPDAHLIKLGTMGEYGTPNIDIEEGWIEIEHKGRKDRVLYPKKPGSFYHLSKVHDSANLEFACRIWGMRATDLNQGVVYGVETAETELNPALCTSFHYDDIFGTVLNRFLVQAAVGHNLTVYGNGTQTRGFLNIKDTIACVALAADAPADSGEFRIFNQFTEQFSVSDLAKKVQAAAKRAGLSCEVDHLENPRVEQENHHYNAVHTGLIELGLQPNLLEDDVVDSMLSRVIERRENVDHDVFKPRVKWKQN</sequence>
<comment type="similarity">
    <text evidence="2">Belongs to the NAD(P)-dependent epimerase/dehydratase family.</text>
</comment>
<comment type="caution">
    <text evidence="4">The sequence shown here is derived from an EMBL/GenBank/DDBJ whole genome shotgun (WGS) entry which is preliminary data.</text>
</comment>
<comment type="pathway">
    <text evidence="1">Bacterial outer membrane biogenesis; LPS O-antigen biosynthesis.</text>
</comment>